<feature type="compositionally biased region" description="Basic and acidic residues" evidence="2">
    <location>
        <begin position="35"/>
        <end position="44"/>
    </location>
</feature>
<evidence type="ECO:0000256" key="1">
    <source>
        <dbReference type="ARBA" id="ARBA00006658"/>
    </source>
</evidence>
<dbReference type="Proteomes" id="UP001054902">
    <property type="component" value="Unassembled WGS sequence"/>
</dbReference>
<reference evidence="3 4" key="1">
    <citation type="journal article" date="2021" name="Sci. Rep.">
        <title>The genome of the diatom Chaetoceros tenuissimus carries an ancient integrated fragment of an extant virus.</title>
        <authorList>
            <person name="Hongo Y."/>
            <person name="Kimura K."/>
            <person name="Takaki Y."/>
            <person name="Yoshida Y."/>
            <person name="Baba S."/>
            <person name="Kobayashi G."/>
            <person name="Nagasaki K."/>
            <person name="Hano T."/>
            <person name="Tomaru Y."/>
        </authorList>
    </citation>
    <scope>NUCLEOTIDE SEQUENCE [LARGE SCALE GENOMIC DNA]</scope>
    <source>
        <strain evidence="3 4">NIES-3715</strain>
    </source>
</reference>
<dbReference type="EMBL" id="BLLK01000060">
    <property type="protein sequence ID" value="GFH58022.1"/>
    <property type="molecule type" value="Genomic_DNA"/>
</dbReference>
<dbReference type="InterPro" id="IPR007303">
    <property type="entry name" value="TIP41-like"/>
</dbReference>
<organism evidence="3 4">
    <name type="scientific">Chaetoceros tenuissimus</name>
    <dbReference type="NCBI Taxonomy" id="426638"/>
    <lineage>
        <taxon>Eukaryota</taxon>
        <taxon>Sar</taxon>
        <taxon>Stramenopiles</taxon>
        <taxon>Ochrophyta</taxon>
        <taxon>Bacillariophyta</taxon>
        <taxon>Coscinodiscophyceae</taxon>
        <taxon>Chaetocerotophycidae</taxon>
        <taxon>Chaetocerotales</taxon>
        <taxon>Chaetocerotaceae</taxon>
        <taxon>Chaetoceros</taxon>
    </lineage>
</organism>
<name>A0AAD3HBT9_9STRA</name>
<dbReference type="GO" id="GO:0005829">
    <property type="term" value="C:cytosol"/>
    <property type="evidence" value="ECO:0007669"/>
    <property type="project" value="TreeGrafter"/>
</dbReference>
<evidence type="ECO:0000313" key="4">
    <source>
        <dbReference type="Proteomes" id="UP001054902"/>
    </source>
</evidence>
<feature type="region of interest" description="Disordered" evidence="2">
    <location>
        <begin position="24"/>
        <end position="48"/>
    </location>
</feature>
<gene>
    <name evidence="3" type="ORF">CTEN210_14498</name>
</gene>
<protein>
    <submittedName>
        <fullName evidence="3">Uncharacterized protein</fullName>
    </submittedName>
</protein>
<evidence type="ECO:0000313" key="3">
    <source>
        <dbReference type="EMBL" id="GFH58022.1"/>
    </source>
</evidence>
<evidence type="ECO:0000256" key="2">
    <source>
        <dbReference type="SAM" id="MobiDB-lite"/>
    </source>
</evidence>
<sequence>MASRRFIADERVLKKYGARVLVKDNEANENDEEVSSPKDSRADTQDQQPIGISIQGWNITSASSSIGNEAEMDDLTAFVQSVVGDSTRLALPEIVFANAFLSLQYTRKSEDMPKDGENINTETHDFKFNAKDALLEWAKCHLHLGKSAEGENEVKCYRGVSIIKTVDAKLWEERQAREAKSANMHSLFGKAAIGATEYNYDWCFQSPYTGFYSKNTPKDINNTTTSSESEWKELSESGIDVSLLMDQKQPILYFDDVNLYEDDMHDNGYIMFLFE</sequence>
<comment type="caution">
    <text evidence="3">The sequence shown here is derived from an EMBL/GenBank/DDBJ whole genome shotgun (WGS) entry which is preliminary data.</text>
</comment>
<accession>A0AAD3HBT9</accession>
<dbReference type="AlphaFoldDB" id="A0AAD3HBT9"/>
<comment type="similarity">
    <text evidence="1">Belongs to the TIP41 family.</text>
</comment>
<keyword evidence="4" id="KW-1185">Reference proteome</keyword>
<proteinExistence type="inferred from homology"/>
<dbReference type="InterPro" id="IPR051330">
    <property type="entry name" value="Phosphatase_reg/MetRdx"/>
</dbReference>
<dbReference type="GO" id="GO:0031929">
    <property type="term" value="P:TOR signaling"/>
    <property type="evidence" value="ECO:0007669"/>
    <property type="project" value="TreeGrafter"/>
</dbReference>
<dbReference type="PANTHER" id="PTHR21021">
    <property type="entry name" value="GAF/PUTATIVE CYTOSKELETAL PROTEIN"/>
    <property type="match status" value="1"/>
</dbReference>
<dbReference type="Pfam" id="PF04176">
    <property type="entry name" value="TIP41"/>
    <property type="match status" value="1"/>
</dbReference>
<dbReference type="PANTHER" id="PTHR21021:SF16">
    <property type="entry name" value="TIP41-LIKE PROTEIN"/>
    <property type="match status" value="1"/>
</dbReference>